<organism evidence="1 2">
    <name type="scientific">Paracoccus liaowanqingii</name>
    <dbReference type="NCBI Taxonomy" id="2560053"/>
    <lineage>
        <taxon>Bacteria</taxon>
        <taxon>Pseudomonadati</taxon>
        <taxon>Pseudomonadota</taxon>
        <taxon>Alphaproteobacteria</taxon>
        <taxon>Rhodobacterales</taxon>
        <taxon>Paracoccaceae</taxon>
        <taxon>Paracoccus</taxon>
    </lineage>
</organism>
<evidence type="ECO:0000313" key="1">
    <source>
        <dbReference type="EMBL" id="QBX33420.1"/>
    </source>
</evidence>
<accession>A0A4P7HIG9</accession>
<reference evidence="2" key="1">
    <citation type="submission" date="2019-03" db="EMBL/GenBank/DDBJ databases">
        <authorList>
            <person name="Li J."/>
        </authorList>
    </citation>
    <scope>NUCLEOTIDE SEQUENCE [LARGE SCALE GENOMIC DNA]</scope>
    <source>
        <strain evidence="2">2251</strain>
    </source>
</reference>
<dbReference type="RefSeq" id="WP_135311719.1">
    <property type="nucleotide sequence ID" value="NZ_CP038439.1"/>
</dbReference>
<protein>
    <recommendedName>
        <fullName evidence="3">Flagellar protein FlgN</fullName>
    </recommendedName>
</protein>
<proteinExistence type="predicted"/>
<gene>
    <name evidence="1" type="ORF">E4191_00830</name>
</gene>
<name>A0A4P7HIG9_9RHOB</name>
<dbReference type="Proteomes" id="UP000296374">
    <property type="component" value="Chromosome"/>
</dbReference>
<evidence type="ECO:0008006" key="3">
    <source>
        <dbReference type="Google" id="ProtNLM"/>
    </source>
</evidence>
<dbReference type="AlphaFoldDB" id="A0A4P7HIG9"/>
<dbReference type="KEGG" id="plia:E4191_00830"/>
<evidence type="ECO:0000313" key="2">
    <source>
        <dbReference type="Proteomes" id="UP000296374"/>
    </source>
</evidence>
<dbReference type="EMBL" id="CP038439">
    <property type="protein sequence ID" value="QBX33420.1"/>
    <property type="molecule type" value="Genomic_DNA"/>
</dbReference>
<sequence>MSRAVTRQMAQIRAALISGDAQAALAAIDDLTRVAARAGLDEEARARLEPALAELRALAQASLTGAQQAADQIRAIVQAARSLQTYDSLGRRNVMPTRATAAQRF</sequence>